<evidence type="ECO:0000313" key="3">
    <source>
        <dbReference type="Proteomes" id="UP000523087"/>
    </source>
</evidence>
<name>A0A7V9Z7G6_9BACL</name>
<dbReference type="Proteomes" id="UP000523087">
    <property type="component" value="Unassembled WGS sequence"/>
</dbReference>
<dbReference type="EMBL" id="JACDUT010000006">
    <property type="protein sequence ID" value="MBA2875449.1"/>
    <property type="molecule type" value="Genomic_DNA"/>
</dbReference>
<keyword evidence="1" id="KW-0472">Membrane</keyword>
<sequence length="85" mass="9597">MEEIIKYIAIMMFITFLTLMFMGKRFITIIFSLIIILLGFLTIVFSIRIIGGFEGMAVGFIGLMTAALGLLLYLVGLFYFLIKGK</sequence>
<feature type="transmembrane region" description="Helical" evidence="1">
    <location>
        <begin position="6"/>
        <end position="22"/>
    </location>
</feature>
<reference evidence="2 3" key="1">
    <citation type="submission" date="2020-07" db="EMBL/GenBank/DDBJ databases">
        <title>Genomic Encyclopedia of Type Strains, Phase IV (KMG-IV): sequencing the most valuable type-strain genomes for metagenomic binning, comparative biology and taxonomic classification.</title>
        <authorList>
            <person name="Goeker M."/>
        </authorList>
    </citation>
    <scope>NUCLEOTIDE SEQUENCE [LARGE SCALE GENOMIC DNA]</scope>
    <source>
        <strain evidence="2 3">DSM 15730</strain>
    </source>
</reference>
<evidence type="ECO:0000313" key="2">
    <source>
        <dbReference type="EMBL" id="MBA2875449.1"/>
    </source>
</evidence>
<gene>
    <name evidence="2" type="ORF">HNR31_002237</name>
</gene>
<feature type="transmembrane region" description="Helical" evidence="1">
    <location>
        <begin position="56"/>
        <end position="82"/>
    </location>
</feature>
<keyword evidence="3" id="KW-1185">Reference proteome</keyword>
<evidence type="ECO:0008006" key="4">
    <source>
        <dbReference type="Google" id="ProtNLM"/>
    </source>
</evidence>
<organism evidence="2 3">
    <name type="scientific">Thermaerobacillus caldiproteolyticus</name>
    <dbReference type="NCBI Taxonomy" id="247480"/>
    <lineage>
        <taxon>Bacteria</taxon>
        <taxon>Bacillati</taxon>
        <taxon>Bacillota</taxon>
        <taxon>Bacilli</taxon>
        <taxon>Bacillales</taxon>
        <taxon>Anoxybacillaceae</taxon>
        <taxon>Thermaerobacillus</taxon>
    </lineage>
</organism>
<evidence type="ECO:0000256" key="1">
    <source>
        <dbReference type="SAM" id="Phobius"/>
    </source>
</evidence>
<keyword evidence="1" id="KW-0812">Transmembrane</keyword>
<dbReference type="AlphaFoldDB" id="A0A7V9Z7G6"/>
<proteinExistence type="predicted"/>
<accession>A0A7V9Z7G6</accession>
<comment type="caution">
    <text evidence="2">The sequence shown here is derived from an EMBL/GenBank/DDBJ whole genome shotgun (WGS) entry which is preliminary data.</text>
</comment>
<keyword evidence="1" id="KW-1133">Transmembrane helix</keyword>
<dbReference type="RefSeq" id="WP_181556255.1">
    <property type="nucleotide sequence ID" value="NZ_JACDUT010000006.1"/>
</dbReference>
<feature type="transmembrane region" description="Helical" evidence="1">
    <location>
        <begin position="29"/>
        <end position="50"/>
    </location>
</feature>
<protein>
    <recommendedName>
        <fullName evidence="4">YesK-like protein</fullName>
    </recommendedName>
</protein>